<dbReference type="WBParaSite" id="nRc.2.0.1.t31133-RA">
    <property type="protein sequence ID" value="nRc.2.0.1.t31133-RA"/>
    <property type="gene ID" value="nRc.2.0.1.g31133"/>
</dbReference>
<protein>
    <submittedName>
        <fullName evidence="2">Uncharacterized protein</fullName>
    </submittedName>
</protein>
<evidence type="ECO:0000313" key="2">
    <source>
        <dbReference type="WBParaSite" id="nRc.2.0.1.t31133-RA"/>
    </source>
</evidence>
<dbReference type="Proteomes" id="UP000887565">
    <property type="component" value="Unplaced"/>
</dbReference>
<sequence length="339" mass="37573">MRTINQSTSVANMVILSKEIASTAPIVNPGIVCWNATGRAFQDPCHFRSSVCQIDNLTPSSKTFVRKYASTRAFQIQIKLRAIKAHALIGTVVVTMEFMFGEHMIKCVILDDDGNDQCIIGTDFLAHPDIHVILNFKENYIEIQDVKLPLKVIPSVRPQTEMFLNATNDNVLEEIPEEERASFYNDKSDIFSQPKEIEAEQPIWQDFHPAGALPVAELRVPDILPAAATPLTEIDADVNAVTHEMTKKTVSQPTLSNSIPLAANHPPPPIEAITITSHEEVKQAQAADPAIAKIIATLQTENAAEHPPVFFTKDSLLYRQIKDNHQLVLQASMVDQTLP</sequence>
<keyword evidence="1" id="KW-1185">Reference proteome</keyword>
<organism evidence="1 2">
    <name type="scientific">Romanomermis culicivorax</name>
    <name type="common">Nematode worm</name>
    <dbReference type="NCBI Taxonomy" id="13658"/>
    <lineage>
        <taxon>Eukaryota</taxon>
        <taxon>Metazoa</taxon>
        <taxon>Ecdysozoa</taxon>
        <taxon>Nematoda</taxon>
        <taxon>Enoplea</taxon>
        <taxon>Dorylaimia</taxon>
        <taxon>Mermithida</taxon>
        <taxon>Mermithoidea</taxon>
        <taxon>Mermithidae</taxon>
        <taxon>Romanomermis</taxon>
    </lineage>
</organism>
<evidence type="ECO:0000313" key="1">
    <source>
        <dbReference type="Proteomes" id="UP000887565"/>
    </source>
</evidence>
<proteinExistence type="predicted"/>
<accession>A0A915JZQ8</accession>
<dbReference type="AlphaFoldDB" id="A0A915JZQ8"/>
<reference evidence="2" key="1">
    <citation type="submission" date="2022-11" db="UniProtKB">
        <authorList>
            <consortium name="WormBaseParasite"/>
        </authorList>
    </citation>
    <scope>IDENTIFICATION</scope>
</reference>
<name>A0A915JZQ8_ROMCU</name>